<gene>
    <name evidence="3" type="ORF">BEN49_00200</name>
</gene>
<evidence type="ECO:0000256" key="1">
    <source>
        <dbReference type="SAM" id="SignalP"/>
    </source>
</evidence>
<dbReference type="AlphaFoldDB" id="A0A1G1TIR3"/>
<dbReference type="Proteomes" id="UP000177506">
    <property type="component" value="Unassembled WGS sequence"/>
</dbReference>
<evidence type="ECO:0000313" key="4">
    <source>
        <dbReference type="Proteomes" id="UP000177506"/>
    </source>
</evidence>
<feature type="chain" id="PRO_5009579556" description="DUF6089 domain-containing protein" evidence="1">
    <location>
        <begin position="29"/>
        <end position="255"/>
    </location>
</feature>
<dbReference type="EMBL" id="MDZA01000111">
    <property type="protein sequence ID" value="OGX90759.1"/>
    <property type="molecule type" value="Genomic_DNA"/>
</dbReference>
<sequence length="255" mass="28034">MIVNAFRCALLVCLVQAGGAFFCSSAQAQIETQTTSELGLGLGLTNYRGEISPQYQFGNNRPAITAFYRRDVSAPITLRGSFLAGLLRADDANVTGEEGGVPPLQSYRGSNMKGSVLEAAVAMEYNFMDYHARKQKIHFTPYLFIGVGGYYANTRTQSTNQALGPDYNRSGGHFGIAIPAGAGLKYALSQHINLGLEVGVRKTFSDKLDNLGDQDPLLVNLHDNDWYYYSGLSVSYTFYKVHCPPQYKNNKQLLK</sequence>
<comment type="caution">
    <text evidence="3">The sequence shown here is derived from an EMBL/GenBank/DDBJ whole genome shotgun (WGS) entry which is preliminary data.</text>
</comment>
<accession>A0A1G1TIR3</accession>
<keyword evidence="1" id="KW-0732">Signal</keyword>
<dbReference type="SUPFAM" id="SSF56925">
    <property type="entry name" value="OMPA-like"/>
    <property type="match status" value="1"/>
</dbReference>
<dbReference type="Pfam" id="PF19573">
    <property type="entry name" value="DUF6089"/>
    <property type="match status" value="1"/>
</dbReference>
<dbReference type="InterPro" id="IPR011250">
    <property type="entry name" value="OMP/PagP_B-barrel"/>
</dbReference>
<feature type="signal peptide" evidence="1">
    <location>
        <begin position="1"/>
        <end position="28"/>
    </location>
</feature>
<feature type="domain" description="DUF6089" evidence="2">
    <location>
        <begin position="26"/>
        <end position="243"/>
    </location>
</feature>
<evidence type="ECO:0000259" key="2">
    <source>
        <dbReference type="Pfam" id="PF19573"/>
    </source>
</evidence>
<proteinExistence type="predicted"/>
<evidence type="ECO:0000313" key="3">
    <source>
        <dbReference type="EMBL" id="OGX90759.1"/>
    </source>
</evidence>
<dbReference type="InterPro" id="IPR045743">
    <property type="entry name" value="DUF6089"/>
</dbReference>
<protein>
    <recommendedName>
        <fullName evidence="2">DUF6089 domain-containing protein</fullName>
    </recommendedName>
</protein>
<keyword evidence="4" id="KW-1185">Reference proteome</keyword>
<dbReference type="Gene3D" id="2.40.160.20">
    <property type="match status" value="1"/>
</dbReference>
<name>A0A1G1TIR3_9BACT</name>
<dbReference type="RefSeq" id="WP_070742564.1">
    <property type="nucleotide sequence ID" value="NZ_MDZA01000111.1"/>
</dbReference>
<reference evidence="3 4" key="1">
    <citation type="submission" date="2016-08" db="EMBL/GenBank/DDBJ databases">
        <title>Hymenobacter coccineus sp. nov., Hymenobacter lapidarius sp. nov. and Hymenobacter glacialis sp. nov., isolated from Antarctic soil.</title>
        <authorList>
            <person name="Sedlacek I."/>
            <person name="Kralova S."/>
            <person name="Kyrova K."/>
            <person name="Maslanova I."/>
            <person name="Stankova E."/>
            <person name="Vrbovska V."/>
            <person name="Nemec M."/>
            <person name="Bartak M."/>
            <person name="Svec P."/>
            <person name="Busse H.-J."/>
            <person name="Pantucek R."/>
        </authorList>
    </citation>
    <scope>NUCLEOTIDE SEQUENCE [LARGE SCALE GENOMIC DNA]</scope>
    <source>
        <strain evidence="3 4">CCM 8649</strain>
    </source>
</reference>
<organism evidence="3 4">
    <name type="scientific">Hymenobacter coccineus</name>
    <dbReference type="NCBI Taxonomy" id="1908235"/>
    <lineage>
        <taxon>Bacteria</taxon>
        <taxon>Pseudomonadati</taxon>
        <taxon>Bacteroidota</taxon>
        <taxon>Cytophagia</taxon>
        <taxon>Cytophagales</taxon>
        <taxon>Hymenobacteraceae</taxon>
        <taxon>Hymenobacter</taxon>
    </lineage>
</organism>